<dbReference type="GO" id="GO:0016301">
    <property type="term" value="F:kinase activity"/>
    <property type="evidence" value="ECO:0007669"/>
    <property type="project" value="UniProtKB-KW"/>
</dbReference>
<reference evidence="6 7" key="1">
    <citation type="journal article" date="2011" name="Stand. Genomic Sci.">
        <title>Non-contiguous finished genome sequence and contextual data of the filamentous soil bacterium Ktedonobacter racemifer type strain (SOSP1-21).</title>
        <authorList>
            <person name="Chang Y.J."/>
            <person name="Land M."/>
            <person name="Hauser L."/>
            <person name="Chertkov O."/>
            <person name="Del Rio T.G."/>
            <person name="Nolan M."/>
            <person name="Copeland A."/>
            <person name="Tice H."/>
            <person name="Cheng J.F."/>
            <person name="Lucas S."/>
            <person name="Han C."/>
            <person name="Goodwin L."/>
            <person name="Pitluck S."/>
            <person name="Ivanova N."/>
            <person name="Ovchinikova G."/>
            <person name="Pati A."/>
            <person name="Chen A."/>
            <person name="Palaniappan K."/>
            <person name="Mavromatis K."/>
            <person name="Liolios K."/>
            <person name="Brettin T."/>
            <person name="Fiebig A."/>
            <person name="Rohde M."/>
            <person name="Abt B."/>
            <person name="Goker M."/>
            <person name="Detter J.C."/>
            <person name="Woyke T."/>
            <person name="Bristow J."/>
            <person name="Eisen J.A."/>
            <person name="Markowitz V."/>
            <person name="Hugenholtz P."/>
            <person name="Kyrpides N.C."/>
            <person name="Klenk H.P."/>
            <person name="Lapidus A."/>
        </authorList>
    </citation>
    <scope>NUCLEOTIDE SEQUENCE [LARGE SCALE GENOMIC DNA]</scope>
    <source>
        <strain evidence="7">DSM 44963</strain>
    </source>
</reference>
<comment type="similarity">
    <text evidence="1 4">Belongs to the carbohydrate kinase PfkB family.</text>
</comment>
<dbReference type="SUPFAM" id="SSF53613">
    <property type="entry name" value="Ribokinase-like"/>
    <property type="match status" value="1"/>
</dbReference>
<evidence type="ECO:0000256" key="1">
    <source>
        <dbReference type="ARBA" id="ARBA00010688"/>
    </source>
</evidence>
<sequence>MVKVIVAGGVSYNLMVYLKELPEPRSATVFSQAYHETVGGTGAGKALALHRLGSQVTLHALLGTDVQGQAVRDYFAQENLECLFEHDPRGTERHLNLMAGEKERLSIYLESGSFEPIINLERLRPVLAGCDVVVLNILNYCRQILPLAREYRKPIWCDLHNYDGVNPYHQEFLENADYLFLSSDALPDYRAFMKAQIVCGKKLVVCTHGNAGATALTPQGEWYEIPALAGYSVMDTNGAGDSFFAGVLYGHAHGCTLLTCLQLGALLGALSVTSRELIPSSLSLAYVEEEYFKRYGAFPDFCSPRNHP</sequence>
<keyword evidence="7" id="KW-1185">Reference proteome</keyword>
<dbReference type="Proteomes" id="UP000004508">
    <property type="component" value="Unassembled WGS sequence"/>
</dbReference>
<dbReference type="PRINTS" id="PR00990">
    <property type="entry name" value="RIBOKINASE"/>
</dbReference>
<dbReference type="InterPro" id="IPR029056">
    <property type="entry name" value="Ribokinase-like"/>
</dbReference>
<dbReference type="EMBL" id="ADVG01000003">
    <property type="protein sequence ID" value="EFH85140.1"/>
    <property type="molecule type" value="Genomic_DNA"/>
</dbReference>
<dbReference type="STRING" id="485913.Krac_6300"/>
<evidence type="ECO:0000259" key="5">
    <source>
        <dbReference type="Pfam" id="PF00294"/>
    </source>
</evidence>
<dbReference type="InterPro" id="IPR011611">
    <property type="entry name" value="PfkB_dom"/>
</dbReference>
<gene>
    <name evidence="6" type="ORF">Krac_6300</name>
</gene>
<dbReference type="InterPro" id="IPR002173">
    <property type="entry name" value="Carboh/pur_kinase_PfkB_CS"/>
</dbReference>
<comment type="caution">
    <text evidence="6">The sequence shown here is derived from an EMBL/GenBank/DDBJ whole genome shotgun (WGS) entry which is preliminary data.</text>
</comment>
<protein>
    <submittedName>
        <fullName evidence="6">PfkB domain protein</fullName>
    </submittedName>
</protein>
<dbReference type="Pfam" id="PF00294">
    <property type="entry name" value="PfkB"/>
    <property type="match status" value="1"/>
</dbReference>
<dbReference type="InParanoid" id="D6TYR5"/>
<dbReference type="Gene3D" id="3.40.1190.20">
    <property type="match status" value="1"/>
</dbReference>
<dbReference type="RefSeq" id="WP_007917190.1">
    <property type="nucleotide sequence ID" value="NZ_ADVG01000003.1"/>
</dbReference>
<evidence type="ECO:0000256" key="3">
    <source>
        <dbReference type="ARBA" id="ARBA00022777"/>
    </source>
</evidence>
<evidence type="ECO:0000313" key="6">
    <source>
        <dbReference type="EMBL" id="EFH85140.1"/>
    </source>
</evidence>
<accession>D6TYR5</accession>
<organism evidence="6 7">
    <name type="scientific">Ktedonobacter racemifer DSM 44963</name>
    <dbReference type="NCBI Taxonomy" id="485913"/>
    <lineage>
        <taxon>Bacteria</taxon>
        <taxon>Bacillati</taxon>
        <taxon>Chloroflexota</taxon>
        <taxon>Ktedonobacteria</taxon>
        <taxon>Ktedonobacterales</taxon>
        <taxon>Ktedonobacteraceae</taxon>
        <taxon>Ktedonobacter</taxon>
    </lineage>
</organism>
<keyword evidence="3 4" id="KW-0418">Kinase</keyword>
<dbReference type="AlphaFoldDB" id="D6TYR5"/>
<evidence type="ECO:0000256" key="4">
    <source>
        <dbReference type="RuleBase" id="RU003704"/>
    </source>
</evidence>
<feature type="domain" description="Carbohydrate kinase PfkB" evidence="5">
    <location>
        <begin position="26"/>
        <end position="279"/>
    </location>
</feature>
<keyword evidence="2 4" id="KW-0808">Transferase</keyword>
<proteinExistence type="inferred from homology"/>
<dbReference type="PANTHER" id="PTHR10584">
    <property type="entry name" value="SUGAR KINASE"/>
    <property type="match status" value="1"/>
</dbReference>
<dbReference type="eggNOG" id="COG0524">
    <property type="taxonomic scope" value="Bacteria"/>
</dbReference>
<name>D6TYR5_KTERA</name>
<dbReference type="PROSITE" id="PS00584">
    <property type="entry name" value="PFKB_KINASES_2"/>
    <property type="match status" value="1"/>
</dbReference>
<dbReference type="InterPro" id="IPR002139">
    <property type="entry name" value="Ribo/fructo_kinase"/>
</dbReference>
<dbReference type="GO" id="GO:0006796">
    <property type="term" value="P:phosphate-containing compound metabolic process"/>
    <property type="evidence" value="ECO:0007669"/>
    <property type="project" value="UniProtKB-ARBA"/>
</dbReference>
<evidence type="ECO:0000256" key="2">
    <source>
        <dbReference type="ARBA" id="ARBA00022679"/>
    </source>
</evidence>
<dbReference type="OrthoDB" id="9775849at2"/>
<dbReference type="PANTHER" id="PTHR10584:SF166">
    <property type="entry name" value="RIBOKINASE"/>
    <property type="match status" value="1"/>
</dbReference>
<evidence type="ECO:0000313" key="7">
    <source>
        <dbReference type="Proteomes" id="UP000004508"/>
    </source>
</evidence>